<accession>A0A803LM66</accession>
<evidence type="ECO:0000313" key="1">
    <source>
        <dbReference type="EnsemblPlants" id="AUR62015377-RA:cds"/>
    </source>
</evidence>
<dbReference type="AlphaFoldDB" id="A0A803LM66"/>
<protein>
    <submittedName>
        <fullName evidence="1">Uncharacterized protein</fullName>
    </submittedName>
</protein>
<reference evidence="1" key="2">
    <citation type="submission" date="2021-03" db="UniProtKB">
        <authorList>
            <consortium name="EnsemblPlants"/>
        </authorList>
    </citation>
    <scope>IDENTIFICATION</scope>
</reference>
<organism evidence="1 2">
    <name type="scientific">Chenopodium quinoa</name>
    <name type="common">Quinoa</name>
    <dbReference type="NCBI Taxonomy" id="63459"/>
    <lineage>
        <taxon>Eukaryota</taxon>
        <taxon>Viridiplantae</taxon>
        <taxon>Streptophyta</taxon>
        <taxon>Embryophyta</taxon>
        <taxon>Tracheophyta</taxon>
        <taxon>Spermatophyta</taxon>
        <taxon>Magnoliopsida</taxon>
        <taxon>eudicotyledons</taxon>
        <taxon>Gunneridae</taxon>
        <taxon>Pentapetalae</taxon>
        <taxon>Caryophyllales</taxon>
        <taxon>Chenopodiaceae</taxon>
        <taxon>Chenopodioideae</taxon>
        <taxon>Atripliceae</taxon>
        <taxon>Chenopodium</taxon>
    </lineage>
</organism>
<proteinExistence type="predicted"/>
<dbReference type="Proteomes" id="UP000596660">
    <property type="component" value="Unplaced"/>
</dbReference>
<dbReference type="Gramene" id="AUR62015377-RA">
    <property type="protein sequence ID" value="AUR62015377-RA:cds"/>
    <property type="gene ID" value="AUR62015377"/>
</dbReference>
<sequence length="105" mass="12020">MWWAYHFTGEWARLARGEPLEVAPFLDQRILQSEDDVDGSITREIDDGGSMKHFRQVGIGKKGDNVTPIFKLVTNDEIERLKEAANNSNNRKLSRPYSPFEVISL</sequence>
<keyword evidence="2" id="KW-1185">Reference proteome</keyword>
<evidence type="ECO:0000313" key="2">
    <source>
        <dbReference type="Proteomes" id="UP000596660"/>
    </source>
</evidence>
<name>A0A803LM66_CHEQI</name>
<reference evidence="1" key="1">
    <citation type="journal article" date="2017" name="Nature">
        <title>The genome of Chenopodium quinoa.</title>
        <authorList>
            <person name="Jarvis D.E."/>
            <person name="Ho Y.S."/>
            <person name="Lightfoot D.J."/>
            <person name="Schmoeckel S.M."/>
            <person name="Li B."/>
            <person name="Borm T.J.A."/>
            <person name="Ohyanagi H."/>
            <person name="Mineta K."/>
            <person name="Michell C.T."/>
            <person name="Saber N."/>
            <person name="Kharbatia N.M."/>
            <person name="Rupper R.R."/>
            <person name="Sharp A.R."/>
            <person name="Dally N."/>
            <person name="Boughton B.A."/>
            <person name="Woo Y.H."/>
            <person name="Gao G."/>
            <person name="Schijlen E.G.W.M."/>
            <person name="Guo X."/>
            <person name="Momin A.A."/>
            <person name="Negrao S."/>
            <person name="Al-Babili S."/>
            <person name="Gehring C."/>
            <person name="Roessner U."/>
            <person name="Jung C."/>
            <person name="Murphy K."/>
            <person name="Arold S.T."/>
            <person name="Gojobori T."/>
            <person name="van der Linden C.G."/>
            <person name="van Loo E.N."/>
            <person name="Jellen E.N."/>
            <person name="Maughan P.J."/>
            <person name="Tester M."/>
        </authorList>
    </citation>
    <scope>NUCLEOTIDE SEQUENCE [LARGE SCALE GENOMIC DNA]</scope>
    <source>
        <strain evidence="1">cv. PI 614886</strain>
    </source>
</reference>
<dbReference type="EnsemblPlants" id="AUR62015377-RA">
    <property type="protein sequence ID" value="AUR62015377-RA:cds"/>
    <property type="gene ID" value="AUR62015377"/>
</dbReference>